<dbReference type="Pfam" id="PF00155">
    <property type="entry name" value="Aminotran_1_2"/>
    <property type="match status" value="1"/>
</dbReference>
<accession>A0AA37XB50</accession>
<dbReference type="InterPro" id="IPR036390">
    <property type="entry name" value="WH_DNA-bd_sf"/>
</dbReference>
<dbReference type="InterPro" id="IPR004839">
    <property type="entry name" value="Aminotransferase_I/II_large"/>
</dbReference>
<dbReference type="AlphaFoldDB" id="A0AA37XB50"/>
<keyword evidence="2" id="KW-0663">Pyridoxal phosphate</keyword>
<evidence type="ECO:0000256" key="4">
    <source>
        <dbReference type="ARBA" id="ARBA00023125"/>
    </source>
</evidence>
<keyword evidence="3" id="KW-0805">Transcription regulation</keyword>
<evidence type="ECO:0000256" key="1">
    <source>
        <dbReference type="ARBA" id="ARBA00005384"/>
    </source>
</evidence>
<evidence type="ECO:0000259" key="6">
    <source>
        <dbReference type="PROSITE" id="PS50949"/>
    </source>
</evidence>
<dbReference type="Proteomes" id="UP001157160">
    <property type="component" value="Unassembled WGS sequence"/>
</dbReference>
<evidence type="ECO:0000256" key="5">
    <source>
        <dbReference type="ARBA" id="ARBA00023163"/>
    </source>
</evidence>
<dbReference type="EMBL" id="BSUL01000001">
    <property type="protein sequence ID" value="GMA28318.1"/>
    <property type="molecule type" value="Genomic_DNA"/>
</dbReference>
<evidence type="ECO:0000313" key="7">
    <source>
        <dbReference type="EMBL" id="GMA28318.1"/>
    </source>
</evidence>
<name>A0AA37XB50_9MICO</name>
<proteinExistence type="inferred from homology"/>
<dbReference type="RefSeq" id="WP_284231675.1">
    <property type="nucleotide sequence ID" value="NZ_BSUL01000001.1"/>
</dbReference>
<dbReference type="CDD" id="cd00609">
    <property type="entry name" value="AAT_like"/>
    <property type="match status" value="1"/>
</dbReference>
<dbReference type="SMART" id="SM00345">
    <property type="entry name" value="HTH_GNTR"/>
    <property type="match status" value="1"/>
</dbReference>
<dbReference type="GO" id="GO:0003700">
    <property type="term" value="F:DNA-binding transcription factor activity"/>
    <property type="evidence" value="ECO:0007669"/>
    <property type="project" value="InterPro"/>
</dbReference>
<evidence type="ECO:0000313" key="8">
    <source>
        <dbReference type="Proteomes" id="UP001157160"/>
    </source>
</evidence>
<dbReference type="InterPro" id="IPR015421">
    <property type="entry name" value="PyrdxlP-dep_Trfase_major"/>
</dbReference>
<dbReference type="PANTHER" id="PTHR46577:SF1">
    <property type="entry name" value="HTH-TYPE TRANSCRIPTIONAL REGULATORY PROTEIN GABR"/>
    <property type="match status" value="1"/>
</dbReference>
<dbReference type="InterPro" id="IPR051446">
    <property type="entry name" value="HTH_trans_reg/aminotransferase"/>
</dbReference>
<dbReference type="PROSITE" id="PS50949">
    <property type="entry name" value="HTH_GNTR"/>
    <property type="match status" value="1"/>
</dbReference>
<comment type="similarity">
    <text evidence="1">In the C-terminal section; belongs to the class-I pyridoxal-phosphate-dependent aminotransferase family.</text>
</comment>
<evidence type="ECO:0000256" key="3">
    <source>
        <dbReference type="ARBA" id="ARBA00023015"/>
    </source>
</evidence>
<dbReference type="InterPro" id="IPR015424">
    <property type="entry name" value="PyrdxlP-dep_Trfase"/>
</dbReference>
<dbReference type="GO" id="GO:0003677">
    <property type="term" value="F:DNA binding"/>
    <property type="evidence" value="ECO:0007669"/>
    <property type="project" value="UniProtKB-KW"/>
</dbReference>
<keyword evidence="8" id="KW-1185">Reference proteome</keyword>
<comment type="caution">
    <text evidence="7">The sequence shown here is derived from an EMBL/GenBank/DDBJ whole genome shotgun (WGS) entry which is preliminary data.</text>
</comment>
<dbReference type="Gene3D" id="3.40.640.10">
    <property type="entry name" value="Type I PLP-dependent aspartate aminotransferase-like (Major domain)"/>
    <property type="match status" value="1"/>
</dbReference>
<dbReference type="PANTHER" id="PTHR46577">
    <property type="entry name" value="HTH-TYPE TRANSCRIPTIONAL REGULATORY PROTEIN GABR"/>
    <property type="match status" value="1"/>
</dbReference>
<reference evidence="7 8" key="1">
    <citation type="journal article" date="2014" name="Int. J. Syst. Evol. Microbiol.">
        <title>Complete genome sequence of Corynebacterium casei LMG S-19264T (=DSM 44701T), isolated from a smear-ripened cheese.</title>
        <authorList>
            <consortium name="US DOE Joint Genome Institute (JGI-PGF)"/>
            <person name="Walter F."/>
            <person name="Albersmeier A."/>
            <person name="Kalinowski J."/>
            <person name="Ruckert C."/>
        </authorList>
    </citation>
    <scope>NUCLEOTIDE SEQUENCE [LARGE SCALE GENOMIC DNA]</scope>
    <source>
        <strain evidence="7 8">NBRC 112289</strain>
    </source>
</reference>
<sequence>MRVERLTGSTAAEIVDAVRAAIADGALAPGETLPTMRAAAEHLGVNRNTVAAAYAQLAAIGAVESHGRRGTVAAAAAELPGEGRASREGAVNLADGNPDPLLLPPLPPLAADAQPVLYGAPPVHPRLEAIARAQVRGSLPESHRITVAGGAVDAIERLLSSALVRGEAVAVEDPGFLSHAGILRLHGLRPIGVSMDAEGPRPESLREALRAGARAVILTPRAQNPTGSSISADRAEQLRAELAQHPDVLVVEDDHYAGLAEAPYARSTPPGARRWALVRSVSKSLGPDLRVAMVHCDDETGALLDARGGHAVWVSHLLQRAVAAVLEAPGTQELLRAAREAYAERARMLTDALAVHGIAAAPHQDGVNVWVPLDGDEDAVVTALAASGWTVRRGVDFVTGGGTGGGAGGVTGAGGGAAVRVTISTMTVERAERFAAALAEALAAR</sequence>
<dbReference type="SUPFAM" id="SSF46785">
    <property type="entry name" value="Winged helix' DNA-binding domain"/>
    <property type="match status" value="1"/>
</dbReference>
<keyword evidence="5" id="KW-0804">Transcription</keyword>
<dbReference type="Pfam" id="PF00392">
    <property type="entry name" value="GntR"/>
    <property type="match status" value="1"/>
</dbReference>
<keyword evidence="4" id="KW-0238">DNA-binding</keyword>
<feature type="domain" description="HTH gntR-type" evidence="6">
    <location>
        <begin position="8"/>
        <end position="76"/>
    </location>
</feature>
<dbReference type="SUPFAM" id="SSF53383">
    <property type="entry name" value="PLP-dependent transferases"/>
    <property type="match status" value="1"/>
</dbReference>
<dbReference type="InterPro" id="IPR036388">
    <property type="entry name" value="WH-like_DNA-bd_sf"/>
</dbReference>
<evidence type="ECO:0000256" key="2">
    <source>
        <dbReference type="ARBA" id="ARBA00022898"/>
    </source>
</evidence>
<dbReference type="Gene3D" id="1.10.10.10">
    <property type="entry name" value="Winged helix-like DNA-binding domain superfamily/Winged helix DNA-binding domain"/>
    <property type="match status" value="1"/>
</dbReference>
<dbReference type="InterPro" id="IPR000524">
    <property type="entry name" value="Tscrpt_reg_HTH_GntR"/>
</dbReference>
<dbReference type="GO" id="GO:0030170">
    <property type="term" value="F:pyridoxal phosphate binding"/>
    <property type="evidence" value="ECO:0007669"/>
    <property type="project" value="InterPro"/>
</dbReference>
<protein>
    <submittedName>
        <fullName evidence="7">GntR family transcriptional regulator</fullName>
    </submittedName>
</protein>
<gene>
    <name evidence="7" type="ORF">GCM10025874_15710</name>
</gene>
<organism evidence="7 8">
    <name type="scientific">Arenivirga flava</name>
    <dbReference type="NCBI Taxonomy" id="1930060"/>
    <lineage>
        <taxon>Bacteria</taxon>
        <taxon>Bacillati</taxon>
        <taxon>Actinomycetota</taxon>
        <taxon>Actinomycetes</taxon>
        <taxon>Micrococcales</taxon>
        <taxon>Microbacteriaceae</taxon>
        <taxon>Arenivirga</taxon>
    </lineage>
</organism>